<dbReference type="Proteomes" id="UP000199365">
    <property type="component" value="Unassembled WGS sequence"/>
</dbReference>
<dbReference type="STRING" id="157910.SAMN05445850_8293"/>
<evidence type="ECO:0000313" key="2">
    <source>
        <dbReference type="EMBL" id="SDR62597.1"/>
    </source>
</evidence>
<reference evidence="3" key="1">
    <citation type="submission" date="2016-10" db="EMBL/GenBank/DDBJ databases">
        <authorList>
            <person name="Varghese N."/>
            <person name="Submissions S."/>
        </authorList>
    </citation>
    <scope>NUCLEOTIDE SEQUENCE [LARGE SCALE GENOMIC DNA]</scope>
    <source>
        <strain evidence="3">DUS833</strain>
    </source>
</reference>
<feature type="region of interest" description="Disordered" evidence="1">
    <location>
        <begin position="19"/>
        <end position="48"/>
    </location>
</feature>
<evidence type="ECO:0000313" key="3">
    <source>
        <dbReference type="Proteomes" id="UP000199365"/>
    </source>
</evidence>
<proteinExistence type="predicted"/>
<dbReference type="EMBL" id="FNKX01000005">
    <property type="protein sequence ID" value="SDR62597.1"/>
    <property type="molecule type" value="Genomic_DNA"/>
</dbReference>
<gene>
    <name evidence="2" type="ORF">SAMN05445850_8293</name>
</gene>
<organism evidence="2 3">
    <name type="scientific">Paraburkholderia tuberum</name>
    <dbReference type="NCBI Taxonomy" id="157910"/>
    <lineage>
        <taxon>Bacteria</taxon>
        <taxon>Pseudomonadati</taxon>
        <taxon>Pseudomonadota</taxon>
        <taxon>Betaproteobacteria</taxon>
        <taxon>Burkholderiales</taxon>
        <taxon>Burkholderiaceae</taxon>
        <taxon>Paraburkholderia</taxon>
    </lineage>
</organism>
<dbReference type="AlphaFoldDB" id="A0A1H1KKH9"/>
<accession>A0A1H1KKH9</accession>
<protein>
    <submittedName>
        <fullName evidence="2">Uncharacterized protein</fullName>
    </submittedName>
</protein>
<evidence type="ECO:0000256" key="1">
    <source>
        <dbReference type="SAM" id="MobiDB-lite"/>
    </source>
</evidence>
<keyword evidence="3" id="KW-1185">Reference proteome</keyword>
<name>A0A1H1KKH9_9BURK</name>
<sequence length="48" mass="5174">MVQMAGQAEIFPIGMDTLSIEQDGIPDSGSSDKPRPAIISTRSRRLSL</sequence>